<sequence>MLGDPAFNTVYRRAKDWVIRHQVLRLYQKHYDRAGFVSIIICNLWRIDRSLSSPDVETFAWDVERDTWEPSPSHYQEWPLILLLPIRGTRSRDGSLDDAFSVLRLALYQLVKAAGYASLPKDADRQRRFLECFTAHFLARKTSRRRFGLDHTRLAAAMRALRKNLWTDVIDRQVLSLASSMVGFDNRLGLNDYLRCAANWTGLKQVATEHRNCIPLLEDINPQYWTRTDLFSRHLWVRGQRRTTVVDRSGFMRREAQWHRHYLSSLDSKADFRWLMQAPVSVVGKLKEGLRHTQDRDAMPRRVRLLRRALPQQPVPVLAIQVAINYLPQLSADAITDHRLLRAWFLECRRLWHDQGYRHFRMAMRSPGLGQQLRNTLDWLRQEGCQAGLPDKHMSWAAIERRSEEWHERVIAQQDASAPQYSWDAPLTRIEADGFVAEALVDSASLRREGRRMRHCVGSYDAQCAEGHYLVYHLSTADDELDERATLGLALDGQQRWALEQIQGPCGRPLSQALRRFARHVTTQVNATTTEREAA</sequence>
<organism evidence="1 3">
    <name type="scientific">Halomonas elongata (strain ATCC 33173 / DSM 2581 / NBRC 15536 / NCIMB 2198 / 1H9)</name>
    <dbReference type="NCBI Taxonomy" id="768066"/>
    <lineage>
        <taxon>Bacteria</taxon>
        <taxon>Pseudomonadati</taxon>
        <taxon>Pseudomonadota</taxon>
        <taxon>Gammaproteobacteria</taxon>
        <taxon>Oceanospirillales</taxon>
        <taxon>Halomonadaceae</taxon>
        <taxon>Halomonas</taxon>
    </lineage>
</organism>
<dbReference type="InterPro" id="IPR025586">
    <property type="entry name" value="PcfJ"/>
</dbReference>
<dbReference type="RefSeq" id="WP_013333805.1">
    <property type="nucleotide sequence ID" value="NC_014532.2"/>
</dbReference>
<dbReference type="OrthoDB" id="5620376at2"/>
<dbReference type="KEGG" id="hel:HELO_4049"/>
<evidence type="ECO:0000313" key="2">
    <source>
        <dbReference type="EMBL" id="WPU46515.1"/>
    </source>
</evidence>
<dbReference type="AlphaFoldDB" id="E1VA45"/>
<evidence type="ECO:0000313" key="1">
    <source>
        <dbReference type="EMBL" id="CBV43933.1"/>
    </source>
</evidence>
<dbReference type="HOGENOM" id="CLU_038145_0_0_6"/>
<protein>
    <submittedName>
        <fullName evidence="2">PcfJ domain-containing protein</fullName>
    </submittedName>
</protein>
<dbReference type="eggNOG" id="ENOG5033M0T">
    <property type="taxonomic scope" value="Bacteria"/>
</dbReference>
<dbReference type="EMBL" id="FN869568">
    <property type="protein sequence ID" value="CBV43933.1"/>
    <property type="molecule type" value="Genomic_DNA"/>
</dbReference>
<dbReference type="GeneID" id="91011462"/>
<name>E1VA45_HALED</name>
<accession>E1VA45</accession>
<dbReference type="Pfam" id="PF14284">
    <property type="entry name" value="PcfJ"/>
    <property type="match status" value="1"/>
</dbReference>
<gene>
    <name evidence="1" type="ordered locus">HELO_4049</name>
    <name evidence="2" type="ORF">SR933_14835</name>
</gene>
<reference evidence="1" key="1">
    <citation type="journal article" date="2010" name="Environ. Microbiol.">
        <title>A blueprint of ectoine metabolism from the genome of the industrial producer Halomonas elongata DSM 2581(T).</title>
        <authorList>
            <person name="Schwibbert K."/>
            <person name="Marin-Sanguino A."/>
            <person name="Bagyan I."/>
            <person name="Heidrich G."/>
            <person name="Lentzen G."/>
            <person name="Seitz H."/>
            <person name="Rampp M."/>
            <person name="Schuster S.C."/>
            <person name="Klenk H.P."/>
            <person name="Pfeiffer F."/>
            <person name="Oesterhelt D."/>
            <person name="Kunte H.J."/>
        </authorList>
    </citation>
    <scope>NUCLEOTIDE SEQUENCE</scope>
    <source>
        <strain evidence="1">Type strain: DSM 2581</strain>
    </source>
</reference>
<dbReference type="STRING" id="768066.HELO_4049"/>
<keyword evidence="4" id="KW-1185">Reference proteome</keyword>
<evidence type="ECO:0000313" key="4">
    <source>
        <dbReference type="Proteomes" id="UP001322512"/>
    </source>
</evidence>
<dbReference type="Proteomes" id="UP001322512">
    <property type="component" value="Chromosome"/>
</dbReference>
<reference evidence="3" key="3">
    <citation type="journal article" date="2011" name="Environ. Microbiol.">
        <title>A blueprint of ectoine metabolism from the genome of the industrial producer Halomonas elongata DSM 2581(T).</title>
        <authorList>
            <person name="Schwibbert K."/>
            <person name="Marin-Sanguino A."/>
            <person name="Bagyan I."/>
            <person name="Heidrich G."/>
            <person name="Lentzen G."/>
            <person name="Seitz H."/>
            <person name="Rampp M."/>
            <person name="Schuster S.C."/>
            <person name="Klenk H.P."/>
            <person name="Pfeiffer F."/>
            <person name="Oesterhelt D."/>
            <person name="Kunte H.J."/>
        </authorList>
    </citation>
    <scope>NUCLEOTIDE SEQUENCE [LARGE SCALE GENOMIC DNA]</scope>
    <source>
        <strain evidence="3">ATCC 33173 / DSM 2581 / NBRC 15536 / NCIMB 2198 / 1H9</strain>
    </source>
</reference>
<evidence type="ECO:0000313" key="3">
    <source>
        <dbReference type="Proteomes" id="UP000008707"/>
    </source>
</evidence>
<dbReference type="Proteomes" id="UP000008707">
    <property type="component" value="Chromosome"/>
</dbReference>
<reference evidence="1" key="2">
    <citation type="submission" date="2010-05" db="EMBL/GenBank/DDBJ databases">
        <title>Revision and reannotation of the Halomonas elongata DSM 2581(T) genome.</title>
        <authorList>
            <person name="Pfeiffer F."/>
            <person name="Bagyan I."/>
            <person name="Alfaro-Espinoza G."/>
            <person name="Zamora-Lagos M.A."/>
            <person name="Habermann B."/>
            <person name="Oesterhelt D."/>
            <person name="Kunte H.J."/>
        </authorList>
    </citation>
    <scope>NUCLEOTIDE SEQUENCE</scope>
    <source>
        <strain evidence="1">Type strain: DSM 2581</strain>
    </source>
</reference>
<reference evidence="2 4" key="4">
    <citation type="submission" date="2023-11" db="EMBL/GenBank/DDBJ databases">
        <title>MicrobeMod: A computational toolkit for identifying prokaryotic methylation and restriction-modification with nanopore sequencing.</title>
        <authorList>
            <person name="Crits-Christoph A."/>
            <person name="Kang S.C."/>
            <person name="Lee H."/>
            <person name="Ostrov N."/>
        </authorList>
    </citation>
    <scope>NUCLEOTIDE SEQUENCE [LARGE SCALE GENOMIC DNA]</scope>
    <source>
        <strain evidence="2 4">ATCC 33173</strain>
    </source>
</reference>
<proteinExistence type="predicted"/>
<dbReference type="EMBL" id="CP139472">
    <property type="protein sequence ID" value="WPU46515.1"/>
    <property type="molecule type" value="Genomic_DNA"/>
</dbReference>